<evidence type="ECO:0000256" key="15">
    <source>
        <dbReference type="SAM" id="Coils"/>
    </source>
</evidence>
<keyword evidence="3 13" id="KW-0963">Cytoplasm</keyword>
<feature type="region of interest" description="Disordered" evidence="16">
    <location>
        <begin position="1"/>
        <end position="116"/>
    </location>
</feature>
<comment type="function">
    <text evidence="13">The UvrABC repair system catalyzes the recognition and processing of DNA lesions. A damage recognition complex composed of 2 UvrA and 2 UvrB subunits scans DNA for abnormalities. Upon binding of the UvrA(2)B(2) complex to a putative damaged site, the DNA wraps around one UvrB monomer. DNA wrap is dependent on ATP binding by UvrB and probably causes local melting of the DNA helix, facilitating insertion of UvrB beta-hairpin between the DNA strands. Then UvrB probes one DNA strand for the presence of a lesion. If a lesion is found the UvrA subunits dissociate and the UvrB-DNA preincision complex is formed. This complex is subsequently bound by UvrC and the second UvrB is released. If no lesion is found, the DNA wraps around the other UvrB subunit that will check the other stand for damage.</text>
</comment>
<keyword evidence="7 13" id="KW-0067">ATP-binding</keyword>
<protein>
    <recommendedName>
        <fullName evidence="12 13">UvrABC system protein B</fullName>
        <shortName evidence="13">Protein UvrB</shortName>
    </recommendedName>
    <alternativeName>
        <fullName evidence="13">Excinuclease ABC subunit B</fullName>
    </alternativeName>
</protein>
<dbReference type="GO" id="GO:0005524">
    <property type="term" value="F:ATP binding"/>
    <property type="evidence" value="ECO:0007669"/>
    <property type="project" value="UniProtKB-UniRule"/>
</dbReference>
<dbReference type="RefSeq" id="WP_008877653.1">
    <property type="nucleotide sequence ID" value="NZ_CAUM01000149.1"/>
</dbReference>
<feature type="region of interest" description="Disordered" evidence="16">
    <location>
        <begin position="854"/>
        <end position="1063"/>
    </location>
</feature>
<dbReference type="InterPro" id="IPR014001">
    <property type="entry name" value="Helicase_ATP-bd"/>
</dbReference>
<dbReference type="STRING" id="1297569.MESS2_790076"/>
<dbReference type="GO" id="GO:0006289">
    <property type="term" value="P:nucleotide-excision repair"/>
    <property type="evidence" value="ECO:0007669"/>
    <property type="project" value="UniProtKB-UniRule"/>
</dbReference>
<dbReference type="GO" id="GO:0009380">
    <property type="term" value="C:excinuclease repair complex"/>
    <property type="evidence" value="ECO:0007669"/>
    <property type="project" value="InterPro"/>
</dbReference>
<comment type="caution">
    <text evidence="20">The sequence shown here is derived from an EMBL/GenBank/DDBJ whole genome shotgun (WGS) entry which is preliminary data.</text>
</comment>
<evidence type="ECO:0000256" key="13">
    <source>
        <dbReference type="HAMAP-Rule" id="MF_00204"/>
    </source>
</evidence>
<evidence type="ECO:0000256" key="9">
    <source>
        <dbReference type="ARBA" id="ARBA00023204"/>
    </source>
</evidence>
<dbReference type="CDD" id="cd17916">
    <property type="entry name" value="DEXHc_UvrB"/>
    <property type="match status" value="1"/>
</dbReference>
<dbReference type="Gene3D" id="3.40.50.300">
    <property type="entry name" value="P-loop containing nucleotide triphosphate hydrolases"/>
    <property type="match status" value="3"/>
</dbReference>
<dbReference type="PANTHER" id="PTHR24029">
    <property type="entry name" value="UVRABC SYSTEM PROTEIN B"/>
    <property type="match status" value="1"/>
</dbReference>
<dbReference type="InterPro" id="IPR001650">
    <property type="entry name" value="Helicase_C-like"/>
</dbReference>
<evidence type="ECO:0000313" key="21">
    <source>
        <dbReference type="Proteomes" id="UP000012062"/>
    </source>
</evidence>
<feature type="short sequence motif" description="Beta-hairpin" evidence="13">
    <location>
        <begin position="270"/>
        <end position="293"/>
    </location>
</feature>
<dbReference type="PROSITE" id="PS51192">
    <property type="entry name" value="HELICASE_ATP_BIND_1"/>
    <property type="match status" value="1"/>
</dbReference>
<comment type="subcellular location">
    <subcellularLocation>
        <location evidence="1 13 14">Cytoplasm</location>
    </subcellularLocation>
</comment>
<evidence type="ECO:0000259" key="17">
    <source>
        <dbReference type="PROSITE" id="PS50151"/>
    </source>
</evidence>
<evidence type="ECO:0000256" key="12">
    <source>
        <dbReference type="ARBA" id="ARBA00029504"/>
    </source>
</evidence>
<keyword evidence="10 13" id="KW-0742">SOS response</keyword>
<feature type="coiled-coil region" evidence="15">
    <location>
        <begin position="435"/>
        <end position="462"/>
    </location>
</feature>
<dbReference type="SMART" id="SM00490">
    <property type="entry name" value="HELICc"/>
    <property type="match status" value="1"/>
</dbReference>
<dbReference type="NCBIfam" id="NF003673">
    <property type="entry name" value="PRK05298.1"/>
    <property type="match status" value="1"/>
</dbReference>
<evidence type="ECO:0000256" key="3">
    <source>
        <dbReference type="ARBA" id="ARBA00022490"/>
    </source>
</evidence>
<sequence>MAKPSDKKTPSSARDDRASPPKRRSPLTDFLDASEPLHKGGFAEAPQAELSGTPLTGSIADWAEQIEQEAEKEGRSSGKGGGKSPKAAKKIPERSTSPGRTARGTSMGGAASARERTAAGLNPVAGLDISLEDAETMTSSGVTATVAALSALIESGNPLHKDGVLWTPHRPARPEKSEGGIAIKMVSDFEPAGDQPTAIKDLVEGVTGNDRTQVLLGVTGSGKTFTMAKVIEETQRPALILAPNKTLAAQLYSEFKKFFPENAVEYFVSYYDYYQPEAYVPRTDTFIEKESSINEQIDRMRHSATRSLLERDDVIIVASVSCIYGIGSVETYTAMTFQMQIGDRLDQRALLADLVAQQYKRQDVNFVRGSFRVRGDTIEIFPAHLEDRAWRISLFGDEIEAITEFDPLTGQKTGELKSVKIYANSHYVTPRPTLNQAIKSIKEELKHRLQELEKAGRLLEAQRLEQRCRFDLEMLEATGSCAGIENYSRYLTGRQPGDPPPTLFEYIPDNALVFIDESHVTVPQIGGMYRGDFRRKATLAEYGFRLPSCMDNRPLRFEEWDAMRPLSVAVSATPGGWELEQSGGVFAEQVIRPTGLIDPPVEVRPAKTQVDDVVGEIRDTTSAGYRTLVTVLTKRMAEDLTEYLHEQGIRVRYMHSDIDTLERIEILRDLRLGAFDVLVGINLLREGLDIPECGFVAILDADKEGFLRSETSLIQTIGRAARNVDGKVILYADQVTGSMERAMAETNRRREKQMEWNAANGITPESVKSRISDILDSVYEKDHVRADISQFTDSAGAMMGNNLKAHLDALDKQMRDAAANLDFEKAARIRDEIKRLREMELSVSDDPLAKYADMESPVSGREKGKHNKGVAKHRTSEEQERFRKLDEARAAEEATKAARPNLFRKPSLDEMGADGAVPVKKPLFAKPSLDDMGPGTDMPTPSGAVSRSLFKKQSAQEAHGSDFGIPGEPTKPLFKKNSLDEMTVRRTEKPVEGKVPAKPQPISPRVGEMPSGGKEGRAEGGAKDRSDTARPIVRQRTGIGSYEDPGDARREKRRPGKTGRPGR</sequence>
<dbReference type="SUPFAM" id="SSF46600">
    <property type="entry name" value="C-terminal UvrC-binding domain of UvrB"/>
    <property type="match status" value="1"/>
</dbReference>
<keyword evidence="6 13" id="KW-0228">DNA excision</keyword>
<dbReference type="InterPro" id="IPR041471">
    <property type="entry name" value="UvrB_inter"/>
</dbReference>
<keyword evidence="15" id="KW-0175">Coiled coil</keyword>
<dbReference type="GO" id="GO:0016887">
    <property type="term" value="F:ATP hydrolysis activity"/>
    <property type="evidence" value="ECO:0007669"/>
    <property type="project" value="InterPro"/>
</dbReference>
<feature type="binding site" evidence="13">
    <location>
        <begin position="217"/>
        <end position="224"/>
    </location>
    <ligand>
        <name>ATP</name>
        <dbReference type="ChEBI" id="CHEBI:30616"/>
    </ligand>
</feature>
<dbReference type="Pfam" id="PF12344">
    <property type="entry name" value="UvrB"/>
    <property type="match status" value="1"/>
</dbReference>
<proteinExistence type="inferred from homology"/>
<dbReference type="GO" id="GO:0003677">
    <property type="term" value="F:DNA binding"/>
    <property type="evidence" value="ECO:0007669"/>
    <property type="project" value="UniProtKB-UniRule"/>
</dbReference>
<dbReference type="EMBL" id="CAUM01000149">
    <property type="protein sequence ID" value="CCV08784.1"/>
    <property type="molecule type" value="Genomic_DNA"/>
</dbReference>
<dbReference type="NCBIfam" id="TIGR00631">
    <property type="entry name" value="uvrb"/>
    <property type="match status" value="1"/>
</dbReference>
<evidence type="ECO:0000313" key="20">
    <source>
        <dbReference type="EMBL" id="CCV08784.1"/>
    </source>
</evidence>
<keyword evidence="8 13" id="KW-0267">Excision nuclease</keyword>
<gene>
    <name evidence="13 20" type="primary">uvrB</name>
    <name evidence="20" type="ORF">MESS2_790076</name>
</gene>
<dbReference type="InterPro" id="IPR004807">
    <property type="entry name" value="UvrB"/>
</dbReference>
<feature type="compositionally biased region" description="Basic residues" evidence="16">
    <location>
        <begin position="863"/>
        <end position="873"/>
    </location>
</feature>
<dbReference type="Gene3D" id="6.10.140.240">
    <property type="match status" value="1"/>
</dbReference>
<feature type="compositionally biased region" description="Basic and acidic residues" evidence="16">
    <location>
        <begin position="977"/>
        <end position="992"/>
    </location>
</feature>
<evidence type="ECO:0000256" key="2">
    <source>
        <dbReference type="ARBA" id="ARBA00008533"/>
    </source>
</evidence>
<evidence type="ECO:0000259" key="19">
    <source>
        <dbReference type="PROSITE" id="PS51194"/>
    </source>
</evidence>
<evidence type="ECO:0000256" key="5">
    <source>
        <dbReference type="ARBA" id="ARBA00022763"/>
    </source>
</evidence>
<evidence type="ECO:0000256" key="14">
    <source>
        <dbReference type="RuleBase" id="RU003587"/>
    </source>
</evidence>
<dbReference type="GO" id="GO:0009381">
    <property type="term" value="F:excinuclease ABC activity"/>
    <property type="evidence" value="ECO:0007669"/>
    <property type="project" value="UniProtKB-UniRule"/>
</dbReference>
<dbReference type="HAMAP" id="MF_00204">
    <property type="entry name" value="UvrB"/>
    <property type="match status" value="1"/>
</dbReference>
<dbReference type="InterPro" id="IPR027417">
    <property type="entry name" value="P-loop_NTPase"/>
</dbReference>
<feature type="compositionally biased region" description="Basic and acidic residues" evidence="16">
    <location>
        <begin position="874"/>
        <end position="896"/>
    </location>
</feature>
<dbReference type="Pfam" id="PF17757">
    <property type="entry name" value="UvrB_inter"/>
    <property type="match status" value="1"/>
</dbReference>
<dbReference type="Pfam" id="PF00271">
    <property type="entry name" value="Helicase_C"/>
    <property type="match status" value="1"/>
</dbReference>
<name>M5EUX8_9HYPH</name>
<evidence type="ECO:0000256" key="4">
    <source>
        <dbReference type="ARBA" id="ARBA00022741"/>
    </source>
</evidence>
<dbReference type="CDD" id="cd18790">
    <property type="entry name" value="SF2_C_UvrB"/>
    <property type="match status" value="1"/>
</dbReference>
<evidence type="ECO:0000256" key="11">
    <source>
        <dbReference type="ARBA" id="ARBA00026033"/>
    </source>
</evidence>
<evidence type="ECO:0000256" key="8">
    <source>
        <dbReference type="ARBA" id="ARBA00022881"/>
    </source>
</evidence>
<keyword evidence="21" id="KW-1185">Reference proteome</keyword>
<feature type="compositionally biased region" description="Basic residues" evidence="16">
    <location>
        <begin position="1051"/>
        <end position="1063"/>
    </location>
</feature>
<feature type="compositionally biased region" description="Basic and acidic residues" evidence="16">
    <location>
        <begin position="1014"/>
        <end position="1028"/>
    </location>
</feature>
<dbReference type="Pfam" id="PF04851">
    <property type="entry name" value="ResIII"/>
    <property type="match status" value="1"/>
</dbReference>
<reference evidence="20 21" key="1">
    <citation type="submission" date="2013-02" db="EMBL/GenBank/DDBJ databases">
        <authorList>
            <person name="Genoscope - CEA"/>
        </authorList>
    </citation>
    <scope>NUCLEOTIDE SEQUENCE [LARGE SCALE GENOMIC DNA]</scope>
    <source>
        <strain evidence="20 21">STM 2683</strain>
    </source>
</reference>
<evidence type="ECO:0000256" key="1">
    <source>
        <dbReference type="ARBA" id="ARBA00004496"/>
    </source>
</evidence>
<keyword evidence="9 13" id="KW-0234">DNA repair</keyword>
<dbReference type="PANTHER" id="PTHR24029:SF0">
    <property type="entry name" value="UVRABC SYSTEM PROTEIN B"/>
    <property type="match status" value="1"/>
</dbReference>
<dbReference type="Gene3D" id="4.10.860.10">
    <property type="entry name" value="UVR domain"/>
    <property type="match status" value="1"/>
</dbReference>
<dbReference type="InterPro" id="IPR001943">
    <property type="entry name" value="UVR_dom"/>
</dbReference>
<dbReference type="InterPro" id="IPR024759">
    <property type="entry name" value="UvrB_YAD/RRR_dom"/>
</dbReference>
<accession>M5EUX8</accession>
<evidence type="ECO:0000256" key="7">
    <source>
        <dbReference type="ARBA" id="ARBA00022840"/>
    </source>
</evidence>
<dbReference type="InterPro" id="IPR036876">
    <property type="entry name" value="UVR_dom_sf"/>
</dbReference>
<dbReference type="SMART" id="SM00487">
    <property type="entry name" value="DEXDc"/>
    <property type="match status" value="1"/>
</dbReference>
<dbReference type="GO" id="GO:0005737">
    <property type="term" value="C:cytoplasm"/>
    <property type="evidence" value="ECO:0007669"/>
    <property type="project" value="UniProtKB-SubCell"/>
</dbReference>
<dbReference type="Pfam" id="PF02151">
    <property type="entry name" value="UVR"/>
    <property type="match status" value="1"/>
</dbReference>
<feature type="domain" description="Helicase ATP-binding" evidence="18">
    <location>
        <begin position="204"/>
        <end position="357"/>
    </location>
</feature>
<evidence type="ECO:0000256" key="16">
    <source>
        <dbReference type="SAM" id="MobiDB-lite"/>
    </source>
</evidence>
<dbReference type="InterPro" id="IPR006935">
    <property type="entry name" value="Helicase/UvrB_N"/>
</dbReference>
<dbReference type="GO" id="GO:0009432">
    <property type="term" value="P:SOS response"/>
    <property type="evidence" value="ECO:0007669"/>
    <property type="project" value="UniProtKB-UniRule"/>
</dbReference>
<dbReference type="eggNOG" id="COG0556">
    <property type="taxonomic scope" value="Bacteria"/>
</dbReference>
<dbReference type="Proteomes" id="UP000012062">
    <property type="component" value="Unassembled WGS sequence"/>
</dbReference>
<evidence type="ECO:0000259" key="18">
    <source>
        <dbReference type="PROSITE" id="PS51192"/>
    </source>
</evidence>
<evidence type="ECO:0000256" key="10">
    <source>
        <dbReference type="ARBA" id="ARBA00023236"/>
    </source>
</evidence>
<organism evidence="20 21">
    <name type="scientific">Mesorhizobium metallidurans STM 2683</name>
    <dbReference type="NCBI Taxonomy" id="1297569"/>
    <lineage>
        <taxon>Bacteria</taxon>
        <taxon>Pseudomonadati</taxon>
        <taxon>Pseudomonadota</taxon>
        <taxon>Alphaproteobacteria</taxon>
        <taxon>Hyphomicrobiales</taxon>
        <taxon>Phyllobacteriaceae</taxon>
        <taxon>Mesorhizobium</taxon>
    </lineage>
</organism>
<dbReference type="OrthoDB" id="9806651at2"/>
<comment type="subunit">
    <text evidence="11 13 14">Forms a heterotetramer with UvrA during the search for lesions. Interacts with UvrC in an incision complex.</text>
</comment>
<dbReference type="PROSITE" id="PS50151">
    <property type="entry name" value="UVR"/>
    <property type="match status" value="1"/>
</dbReference>
<comment type="similarity">
    <text evidence="2 13 14">Belongs to the UvrB family.</text>
</comment>
<feature type="domain" description="Helicase C-terminal" evidence="19">
    <location>
        <begin position="609"/>
        <end position="775"/>
    </location>
</feature>
<dbReference type="SUPFAM" id="SSF52540">
    <property type="entry name" value="P-loop containing nucleoside triphosphate hydrolases"/>
    <property type="match status" value="2"/>
</dbReference>
<dbReference type="PROSITE" id="PS51194">
    <property type="entry name" value="HELICASE_CTER"/>
    <property type="match status" value="1"/>
</dbReference>
<comment type="domain">
    <text evidence="13">The beta-hairpin motif is involved in DNA binding.</text>
</comment>
<evidence type="ECO:0000256" key="6">
    <source>
        <dbReference type="ARBA" id="ARBA00022769"/>
    </source>
</evidence>
<feature type="compositionally biased region" description="Basic and acidic residues" evidence="16">
    <location>
        <begin position="1"/>
        <end position="19"/>
    </location>
</feature>
<keyword evidence="5 13" id="KW-0227">DNA damage</keyword>
<feature type="domain" description="UVR" evidence="17">
    <location>
        <begin position="804"/>
        <end position="839"/>
    </location>
</feature>
<dbReference type="AlphaFoldDB" id="M5EUX8"/>
<keyword evidence="4 13" id="KW-0547">Nucleotide-binding</keyword>